<name>A0A1Q5PQH0_9ACTO</name>
<keyword evidence="2" id="KW-1185">Reference proteome</keyword>
<protein>
    <recommendedName>
        <fullName evidence="3">THIF-type NAD/FAD binding fold domain-containing protein</fullName>
    </recommendedName>
</protein>
<reference evidence="1 2" key="1">
    <citation type="submission" date="2016-11" db="EMBL/GenBank/DDBJ databases">
        <title>Actinomyces gypaetusis sp. nov. isolated from the vulture Gypaetus barbatus in Qinghai Tibet Plateau China.</title>
        <authorList>
            <person name="Meng X."/>
        </authorList>
    </citation>
    <scope>NUCLEOTIDE SEQUENCE [LARGE SCALE GENOMIC DNA]</scope>
    <source>
        <strain evidence="1 2">VUL4_2</strain>
    </source>
</reference>
<evidence type="ECO:0000313" key="2">
    <source>
        <dbReference type="Proteomes" id="UP000186785"/>
    </source>
</evidence>
<evidence type="ECO:0000313" key="1">
    <source>
        <dbReference type="EMBL" id="OKL49824.1"/>
    </source>
</evidence>
<dbReference type="Proteomes" id="UP000186785">
    <property type="component" value="Unassembled WGS sequence"/>
</dbReference>
<evidence type="ECO:0008006" key="3">
    <source>
        <dbReference type="Google" id="ProtNLM"/>
    </source>
</evidence>
<gene>
    <name evidence="1" type="ORF">BSR29_02450</name>
</gene>
<organism evidence="1 2">
    <name type="scientific">Boudabousia liubingyangii</name>
    <dbReference type="NCBI Taxonomy" id="1921764"/>
    <lineage>
        <taxon>Bacteria</taxon>
        <taxon>Bacillati</taxon>
        <taxon>Actinomycetota</taxon>
        <taxon>Actinomycetes</taxon>
        <taxon>Actinomycetales</taxon>
        <taxon>Actinomycetaceae</taxon>
        <taxon>Boudabousia</taxon>
    </lineage>
</organism>
<dbReference type="STRING" id="1921764.BSR28_08425"/>
<dbReference type="AlphaFoldDB" id="A0A1Q5PQH0"/>
<dbReference type="Gene3D" id="3.40.50.720">
    <property type="entry name" value="NAD(P)-binding Rossmann-like Domain"/>
    <property type="match status" value="1"/>
</dbReference>
<accession>A0A1Q5PQH0</accession>
<sequence length="305" mass="34047">MILEDLDLPERRFLFALANRPNSAQIRIAQQQCGLSDEGRDQLLARLKHTEVLEEFIRFEPGALHPEQIACIRRDGHSDAFDLRAHRKIQVWGASALGTLVFELARRSNIGEVQLAPWLDSPEVSIQAPFPFPREFAGCQLERAIEHCYPEGQMPKGSAAREAAERSADLHIFISRGVFDPTTARLAGTSTYLPVVEHEMGLSIGPLVSPLGGPCFECLERHRRDQEASWGDSFFTLNHQMLTRESALSSVLLSLGAGQVLNFVLDYLDGRGMIPAGTSMYLPAYSPSPGIKRWRIHPQCQNHPK</sequence>
<proteinExistence type="predicted"/>
<comment type="caution">
    <text evidence="1">The sequence shown here is derived from an EMBL/GenBank/DDBJ whole genome shotgun (WGS) entry which is preliminary data.</text>
</comment>
<dbReference type="EMBL" id="MQSV01000001">
    <property type="protein sequence ID" value="OKL49824.1"/>
    <property type="molecule type" value="Genomic_DNA"/>
</dbReference>